<keyword evidence="2" id="KW-0217">Developmental protein</keyword>
<dbReference type="InterPro" id="IPR012317">
    <property type="entry name" value="Poly(ADP-ribose)pol_cat_dom"/>
</dbReference>
<name>M7YMN4_TRIUA</name>
<dbReference type="Gene3D" id="3.80.10.10">
    <property type="entry name" value="Ribonuclease Inhibitor"/>
    <property type="match status" value="1"/>
</dbReference>
<evidence type="ECO:0000256" key="5">
    <source>
        <dbReference type="ARBA" id="ARBA00023242"/>
    </source>
</evidence>
<accession>M7YMN4</accession>
<dbReference type="STRING" id="4572.M7YMN4"/>
<feature type="region of interest" description="Disordered" evidence="6">
    <location>
        <begin position="849"/>
        <end position="883"/>
    </location>
</feature>
<comment type="subcellular location">
    <subcellularLocation>
        <location evidence="1">Nucleus</location>
    </subcellularLocation>
</comment>
<evidence type="ECO:0000313" key="7">
    <source>
        <dbReference type="EMBL" id="EMS48181.1"/>
    </source>
</evidence>
<dbReference type="PROSITE" id="PS51879">
    <property type="entry name" value="RST"/>
    <property type="match status" value="1"/>
</dbReference>
<dbReference type="InterPro" id="IPR022003">
    <property type="entry name" value="RST"/>
</dbReference>
<dbReference type="InterPro" id="IPR027417">
    <property type="entry name" value="P-loop_NTPase"/>
</dbReference>
<dbReference type="InterPro" id="IPR044964">
    <property type="entry name" value="RCD1/SRO1-5"/>
</dbReference>
<keyword evidence="3" id="KW-0677">Repeat</keyword>
<dbReference type="Pfam" id="PF00931">
    <property type="entry name" value="NB-ARC"/>
    <property type="match status" value="1"/>
</dbReference>
<dbReference type="OMA" id="KRYHHIT"/>
<dbReference type="PANTHER" id="PTHR32263:SF17">
    <property type="entry name" value="OS04G0672200 PROTEIN"/>
    <property type="match status" value="1"/>
</dbReference>
<dbReference type="Pfam" id="PF12174">
    <property type="entry name" value="RST"/>
    <property type="match status" value="1"/>
</dbReference>
<sequence>MASPQESKPLCLKRKLVDNCLSKECKSRRVVVDNGPSDPSAKRCKCCCTRPNLASDCVNYLKSGVPSRIVFYKQDSWHNFPELIMKSLIEGFKGGKSSVVAVMDDEPVLVDFLSMSLVNLQTRKQRSVAWYDDTGKGFFPSLFFDEEGDETANLDSSNVEDGAQGIMLDKAVSSPEEVVKQVVLESGPPGPHKPSTADILRKKITSVERGSEDFLLVQDLFLSGMGPFATPNNILHIHRYSPNDITAQCRLQAFEKQMSCTKEDRGDSNVRYGWLGSTKSDIVRILINGFGNTGKPAEKACLSAGVYLSPEDRAFTSVGLCDVDEKAVQYMLLCRVILGNMEAITPGSQDSFPSSEIYDSGVDDCSNPKCYVMWPSHLNTHIRLEYLVSFRLSPKVRNYLLGLKGLWFHPSPKEVAMDISTLQPKSSYAARHFTLSASCNVFSFGSPYSTYATRPICMQIMGETGEAPTSPWISFRVLFAMIQDHISSVAKELLFHHYEELKENEISREEMVKKMIIIVGEKLLLETLKKLHYCTCTSPKPPPVIFPEGKPSLWHKSSVEVMSSDPARVAAEDPARTTEEHISLDKTTGHCALTLGNLGDSCGPNTLAESSTALSTKGCDTLAVATVPKSHDSVAPSSVPETSTSSGAICLASPSVKPKSRDSPIRIMSPESSANHGAKNQDPSAARMAPTLHNVLLRTASGKSASHGYASPAPSNASKGRGISAPGLSLKGSECPGPVLALGSTKFRGMKSPSSVPRMTPEGPEFLSLSIAPQSQAIYPTKCHGGDSISSVAAPAHVPGNLWIMCKTDSFLPNMRIIEAVHDHAGHVNSSALSAEGCDSLALSIAPNCHDPPASSNNEPALHGAPTTHTASEGEHSQAPSAATMGYTAPAPTTGEAVQFGPCNKPSAPVPEPGSNVAQAADILVALSTPREKGKRGELVLLAQVLDRIPIAPSLTAGEIDPLSSLVQVRAVSSSAISGGACSAFPSYHFLTQPSNMAGLMVSAATGSLGPVLEKLAGMLGGATPKQLKAASIVGFGGMGKTTPANQIYHSFGEQFKYRAFVSVSRDPEAVKVLRGILSQLSKLEHSGTESGDERQLIDNILYFLRDKRYREVTVCRVHDTILDFIVYKSVEENFVTLLGVPELTGRPHNKVLDLEGCHMLAGYLNNISSSFQLKYLSLRNTRITELPEQIGELRNLETLNLEGTFITELPATIARLRHLVHLLIDRGVKLPDGTGNMQGLEELKVISLFEQPTGFFQEFGLLTNMRDVSMFWDIPNRNSRSYLGKRRRDQSSFETSDVHLNNAVSSLYKLCTCNLQSLSLDTTFSIAFRFSLIDQKRYHHITDSRRLQAPASFMVKPWPPFLPREKTNAILPL</sequence>
<dbReference type="SUPFAM" id="SSF52540">
    <property type="entry name" value="P-loop containing nucleoside triphosphate hydrolases"/>
    <property type="match status" value="1"/>
</dbReference>
<dbReference type="InterPro" id="IPR032675">
    <property type="entry name" value="LRR_dom_sf"/>
</dbReference>
<evidence type="ECO:0000256" key="6">
    <source>
        <dbReference type="SAM" id="MobiDB-lite"/>
    </source>
</evidence>
<reference evidence="7" key="1">
    <citation type="journal article" date="2013" name="Nature">
        <title>Draft genome of the wheat A-genome progenitor Triticum urartu.</title>
        <authorList>
            <person name="Ling H.Q."/>
            <person name="Zhao S."/>
            <person name="Liu D."/>
            <person name="Wang J."/>
            <person name="Sun H."/>
            <person name="Zhang C."/>
            <person name="Fan H."/>
            <person name="Li D."/>
            <person name="Dong L."/>
            <person name="Tao Y."/>
            <person name="Gao C."/>
            <person name="Wu H."/>
            <person name="Li Y."/>
            <person name="Cui Y."/>
            <person name="Guo X."/>
            <person name="Zheng S."/>
            <person name="Wang B."/>
            <person name="Yu K."/>
            <person name="Liang Q."/>
            <person name="Yang W."/>
            <person name="Lou X."/>
            <person name="Chen J."/>
            <person name="Feng M."/>
            <person name="Jian J."/>
            <person name="Zhang X."/>
            <person name="Luo G."/>
            <person name="Jiang Y."/>
            <person name="Liu J."/>
            <person name="Wang Z."/>
            <person name="Sha Y."/>
            <person name="Zhang B."/>
            <person name="Wu H."/>
            <person name="Tang D."/>
            <person name="Shen Q."/>
            <person name="Xue P."/>
            <person name="Zou S."/>
            <person name="Wang X."/>
            <person name="Liu X."/>
            <person name="Wang F."/>
            <person name="Yang Y."/>
            <person name="An X."/>
            <person name="Dong Z."/>
            <person name="Zhang K."/>
            <person name="Zhang X."/>
            <person name="Luo M.C."/>
            <person name="Dvorak J."/>
            <person name="Tong Y."/>
            <person name="Wang J."/>
            <person name="Yang H."/>
            <person name="Li Z."/>
            <person name="Wang D."/>
            <person name="Zhang A."/>
            <person name="Wang J."/>
        </authorList>
    </citation>
    <scope>NUCLEOTIDE SEQUENCE</scope>
</reference>
<evidence type="ECO:0000256" key="1">
    <source>
        <dbReference type="ARBA" id="ARBA00004123"/>
    </source>
</evidence>
<proteinExistence type="predicted"/>
<feature type="compositionally biased region" description="Polar residues" evidence="6">
    <location>
        <begin position="635"/>
        <end position="647"/>
    </location>
</feature>
<keyword evidence="4" id="KW-0346">Stress response</keyword>
<dbReference type="GO" id="GO:0043531">
    <property type="term" value="F:ADP binding"/>
    <property type="evidence" value="ECO:0007669"/>
    <property type="project" value="InterPro"/>
</dbReference>
<dbReference type="GO" id="GO:0005634">
    <property type="term" value="C:nucleus"/>
    <property type="evidence" value="ECO:0007669"/>
    <property type="project" value="UniProtKB-SubCell"/>
</dbReference>
<protein>
    <submittedName>
        <fullName evidence="7">Uncharacterized protein</fullName>
    </submittedName>
</protein>
<dbReference type="GO" id="GO:0006952">
    <property type="term" value="P:defense response"/>
    <property type="evidence" value="ECO:0007669"/>
    <property type="project" value="UniProtKB-KW"/>
</dbReference>
<gene>
    <name evidence="7" type="ORF">TRIUR3_19806</name>
</gene>
<dbReference type="PANTHER" id="PTHR32263">
    <property type="entry name" value="INACTIVE POLY [ADP-RIBOSE] POLYMERASE SRO4-RELATED"/>
    <property type="match status" value="1"/>
</dbReference>
<dbReference type="PROSITE" id="PS51059">
    <property type="entry name" value="PARP_CATALYTIC"/>
    <property type="match status" value="1"/>
</dbReference>
<dbReference type="eggNOG" id="ENOG502SJVN">
    <property type="taxonomic scope" value="Eukaryota"/>
</dbReference>
<dbReference type="Pfam" id="PF23467">
    <property type="entry name" value="WWE_5"/>
    <property type="match status" value="1"/>
</dbReference>
<dbReference type="SUPFAM" id="SSF56399">
    <property type="entry name" value="ADP-ribosylation"/>
    <property type="match status" value="1"/>
</dbReference>
<dbReference type="InterPro" id="IPR057823">
    <property type="entry name" value="WWE_RCD1"/>
</dbReference>
<dbReference type="Gene3D" id="3.40.50.300">
    <property type="entry name" value="P-loop containing nucleotide triphosphate hydrolases"/>
    <property type="match status" value="1"/>
</dbReference>
<dbReference type="Pfam" id="PF23598">
    <property type="entry name" value="LRR_14"/>
    <property type="match status" value="1"/>
</dbReference>
<feature type="region of interest" description="Disordered" evidence="6">
    <location>
        <begin position="630"/>
        <end position="684"/>
    </location>
</feature>
<dbReference type="InterPro" id="IPR055414">
    <property type="entry name" value="LRR_R13L4/SHOC2-like"/>
</dbReference>
<dbReference type="InterPro" id="IPR002182">
    <property type="entry name" value="NB-ARC"/>
</dbReference>
<dbReference type="Gene3D" id="3.90.228.10">
    <property type="match status" value="1"/>
</dbReference>
<evidence type="ECO:0000256" key="2">
    <source>
        <dbReference type="ARBA" id="ARBA00022473"/>
    </source>
</evidence>
<dbReference type="GO" id="GO:0003950">
    <property type="term" value="F:NAD+ poly-ADP-ribosyltransferase activity"/>
    <property type="evidence" value="ECO:0007669"/>
    <property type="project" value="InterPro"/>
</dbReference>
<evidence type="ECO:0000256" key="3">
    <source>
        <dbReference type="ARBA" id="ARBA00022737"/>
    </source>
</evidence>
<dbReference type="SUPFAM" id="SSF52058">
    <property type="entry name" value="L domain-like"/>
    <property type="match status" value="1"/>
</dbReference>
<dbReference type="EMBL" id="KD251637">
    <property type="protein sequence ID" value="EMS48181.1"/>
    <property type="molecule type" value="Genomic_DNA"/>
</dbReference>
<keyword evidence="5" id="KW-0539">Nucleus</keyword>
<evidence type="ECO:0000256" key="4">
    <source>
        <dbReference type="ARBA" id="ARBA00023016"/>
    </source>
</evidence>
<organism evidence="7">
    <name type="scientific">Triticum urartu</name>
    <name type="common">Red wild einkorn</name>
    <name type="synonym">Crithodium urartu</name>
    <dbReference type="NCBI Taxonomy" id="4572"/>
    <lineage>
        <taxon>Eukaryota</taxon>
        <taxon>Viridiplantae</taxon>
        <taxon>Streptophyta</taxon>
        <taxon>Embryophyta</taxon>
        <taxon>Tracheophyta</taxon>
        <taxon>Spermatophyta</taxon>
        <taxon>Magnoliopsida</taxon>
        <taxon>Liliopsida</taxon>
        <taxon>Poales</taxon>
        <taxon>Poaceae</taxon>
        <taxon>BOP clade</taxon>
        <taxon>Pooideae</taxon>
        <taxon>Triticodae</taxon>
        <taxon>Triticeae</taxon>
        <taxon>Triticinae</taxon>
        <taxon>Triticum</taxon>
    </lineage>
</organism>